<comment type="subunit">
    <text evidence="3">Homodimer.</text>
</comment>
<dbReference type="GO" id="GO:0032259">
    <property type="term" value="P:methylation"/>
    <property type="evidence" value="ECO:0007669"/>
    <property type="project" value="UniProtKB-KW"/>
</dbReference>
<dbReference type="EMBL" id="LUKN01001172">
    <property type="protein sequence ID" value="OAR01388.1"/>
    <property type="molecule type" value="Genomic_DNA"/>
</dbReference>
<dbReference type="OMA" id="RVEMHLV"/>
<accession>A0A179IFJ3</accession>
<organism evidence="11 12">
    <name type="scientific">Cordyceps confragosa</name>
    <name type="common">Lecanicillium lecanii</name>
    <dbReference type="NCBI Taxonomy" id="2714763"/>
    <lineage>
        <taxon>Eukaryota</taxon>
        <taxon>Fungi</taxon>
        <taxon>Dikarya</taxon>
        <taxon>Ascomycota</taxon>
        <taxon>Pezizomycotina</taxon>
        <taxon>Sordariomycetes</taxon>
        <taxon>Hypocreomycetidae</taxon>
        <taxon>Hypocreales</taxon>
        <taxon>Cordycipitaceae</taxon>
        <taxon>Akanthomyces</taxon>
    </lineage>
</organism>
<dbReference type="InterPro" id="IPR029063">
    <property type="entry name" value="SAM-dependent_MTases_sf"/>
</dbReference>
<evidence type="ECO:0000313" key="11">
    <source>
        <dbReference type="EMBL" id="OAR01388.1"/>
    </source>
</evidence>
<keyword evidence="5" id="KW-0489">Methyltransferase</keyword>
<evidence type="ECO:0000256" key="4">
    <source>
        <dbReference type="ARBA" id="ARBA00022589"/>
    </source>
</evidence>
<keyword evidence="4" id="KW-0017">Alkaloid metabolism</keyword>
<feature type="non-terminal residue" evidence="11">
    <location>
        <position position="327"/>
    </location>
</feature>
<evidence type="ECO:0000256" key="2">
    <source>
        <dbReference type="ARBA" id="ARBA00008361"/>
    </source>
</evidence>
<comment type="pathway">
    <text evidence="1">Alkaloid biosynthesis; ergot alkaloid biosynthesis.</text>
</comment>
<dbReference type="AlphaFoldDB" id="A0A179IFJ3"/>
<keyword evidence="12" id="KW-1185">Reference proteome</keyword>
<evidence type="ECO:0000256" key="9">
    <source>
        <dbReference type="ARBA" id="ARBA00049425"/>
    </source>
</evidence>
<evidence type="ECO:0000256" key="1">
    <source>
        <dbReference type="ARBA" id="ARBA00005107"/>
    </source>
</evidence>
<keyword evidence="7" id="KW-0949">S-adenosyl-L-methionine</keyword>
<dbReference type="Proteomes" id="UP000243081">
    <property type="component" value="Unassembled WGS sequence"/>
</dbReference>
<dbReference type="NCBIfam" id="TIGR03439">
    <property type="entry name" value="methyl_EasF"/>
    <property type="match status" value="1"/>
</dbReference>
<gene>
    <name evidence="11" type="ORF">LLEC1_05600</name>
</gene>
<evidence type="ECO:0000256" key="7">
    <source>
        <dbReference type="ARBA" id="ARBA00022691"/>
    </source>
</evidence>
<dbReference type="OrthoDB" id="659at2759"/>
<proteinExistence type="inferred from homology"/>
<evidence type="ECO:0000256" key="6">
    <source>
        <dbReference type="ARBA" id="ARBA00022679"/>
    </source>
</evidence>
<protein>
    <recommendedName>
        <fullName evidence="8">4-dimethylallyltryptophan N-methyltransferase</fullName>
        <ecNumber evidence="8">2.1.1.261</ecNumber>
    </recommendedName>
</protein>
<dbReference type="Gene3D" id="3.40.50.150">
    <property type="entry name" value="Vaccinia Virus protein VP39"/>
    <property type="match status" value="1"/>
</dbReference>
<evidence type="ECO:0000313" key="12">
    <source>
        <dbReference type="Proteomes" id="UP000243081"/>
    </source>
</evidence>
<dbReference type="InterPro" id="IPR051128">
    <property type="entry name" value="EgtD_Methyltrsf_superfamily"/>
</dbReference>
<dbReference type="InterPro" id="IPR017805">
    <property type="entry name" value="SAM_MeTrfase_EasF-type_put"/>
</dbReference>
<comment type="similarity">
    <text evidence="2">Belongs to the methyltransferase superfamily.</text>
</comment>
<keyword evidence="6" id="KW-0808">Transferase</keyword>
<evidence type="ECO:0000259" key="10">
    <source>
        <dbReference type="Pfam" id="PF10017"/>
    </source>
</evidence>
<dbReference type="PIRSF" id="PIRSF018005">
    <property type="entry name" value="UCP018005"/>
    <property type="match status" value="1"/>
</dbReference>
<evidence type="ECO:0000256" key="8">
    <source>
        <dbReference type="ARBA" id="ARBA00039094"/>
    </source>
</evidence>
<reference evidence="11 12" key="1">
    <citation type="submission" date="2016-03" db="EMBL/GenBank/DDBJ databases">
        <title>Fine-scale spatial genetic structure of a fungal parasite of coffee scale insects.</title>
        <authorList>
            <person name="Jackson D."/>
            <person name="Zemenick K.A."/>
            <person name="Malloure B."/>
            <person name="Quandt C.A."/>
            <person name="James T.Y."/>
        </authorList>
    </citation>
    <scope>NUCLEOTIDE SEQUENCE [LARGE SCALE GENOMIC DNA]</scope>
    <source>
        <strain evidence="11 12">UM487</strain>
    </source>
</reference>
<sequence>MNQILDIGGSDIQSYNQALLSKKLLWSQEPFTTIEGHVKRVLPTSVIYGNKGLELWSSITYLPSYYQTRGEAALLVENSGQLAAWIQRDSFLIDLGCGDIRKLSPLLRDLDRSQKPIHYCPLDLSCESIALALERTKMSVLSCISVTGLWGSFEDGVDWANRNCGDRPRIFLSLGSMLGNDHFADAVARLKWLRSTGLRSELDMILLTMDGTMDTEKICSSYDDAEGFFTQLILQGFKDSNDILGDDWYQQDDWKLLRRLTRNPTMHRFVLQAKHTVQCPTRAVTFRQGDEIDCYEGFKYSPEEMAEQFKEAGLKVHTRWKAPHDDI</sequence>
<dbReference type="GO" id="GO:0009820">
    <property type="term" value="P:alkaloid metabolic process"/>
    <property type="evidence" value="ECO:0007669"/>
    <property type="project" value="UniProtKB-KW"/>
</dbReference>
<dbReference type="InterPro" id="IPR019257">
    <property type="entry name" value="MeTrfase_dom"/>
</dbReference>
<evidence type="ECO:0000256" key="3">
    <source>
        <dbReference type="ARBA" id="ARBA00011738"/>
    </source>
</evidence>
<comment type="catalytic activity">
    <reaction evidence="9">
        <text>4-(3-methylbut-2-enyl)-L-tryptophan + S-adenosyl-L-methionine = 4-(3-methylbut-2-enyl)-L-abrine + S-adenosyl-L-homocysteine + H(+)</text>
        <dbReference type="Rhea" id="RHEA:34435"/>
        <dbReference type="ChEBI" id="CHEBI:15378"/>
        <dbReference type="ChEBI" id="CHEBI:57856"/>
        <dbReference type="ChEBI" id="CHEBI:58209"/>
        <dbReference type="ChEBI" id="CHEBI:59789"/>
        <dbReference type="ChEBI" id="CHEBI:67248"/>
        <dbReference type="EC" id="2.1.1.261"/>
    </reaction>
</comment>
<comment type="caution">
    <text evidence="11">The sequence shown here is derived from an EMBL/GenBank/DDBJ whole genome shotgun (WGS) entry which is preliminary data.</text>
</comment>
<name>A0A179IFJ3_CORDF</name>
<dbReference type="GO" id="GO:0008168">
    <property type="term" value="F:methyltransferase activity"/>
    <property type="evidence" value="ECO:0007669"/>
    <property type="project" value="UniProtKB-KW"/>
</dbReference>
<feature type="domain" description="Histidine-specific methyltransferase SAM-dependent" evidence="10">
    <location>
        <begin position="39"/>
        <end position="326"/>
    </location>
</feature>
<dbReference type="PANTHER" id="PTHR43397:SF1">
    <property type="entry name" value="ERGOTHIONEINE BIOSYNTHESIS PROTEIN 1"/>
    <property type="match status" value="1"/>
</dbReference>
<dbReference type="PANTHER" id="PTHR43397">
    <property type="entry name" value="ERGOTHIONEINE BIOSYNTHESIS PROTEIN 1"/>
    <property type="match status" value="1"/>
</dbReference>
<dbReference type="InterPro" id="IPR017804">
    <property type="entry name" value="MeTrfase_EgtD-like"/>
</dbReference>
<dbReference type="Pfam" id="PF10017">
    <property type="entry name" value="Methyltransf_33"/>
    <property type="match status" value="1"/>
</dbReference>
<evidence type="ECO:0000256" key="5">
    <source>
        <dbReference type="ARBA" id="ARBA00022603"/>
    </source>
</evidence>
<dbReference type="EC" id="2.1.1.261" evidence="8"/>